<evidence type="ECO:0000313" key="5">
    <source>
        <dbReference type="EMBL" id="CAF4261030.1"/>
    </source>
</evidence>
<accession>A0A817SIR2</accession>
<dbReference type="EMBL" id="CAJNXB010003080">
    <property type="protein sequence ID" value="CAF3294275.1"/>
    <property type="molecule type" value="Genomic_DNA"/>
</dbReference>
<dbReference type="AlphaFoldDB" id="A0A817SIR2"/>
<dbReference type="Proteomes" id="UP000663851">
    <property type="component" value="Unassembled WGS sequence"/>
</dbReference>
<gene>
    <name evidence="5" type="ORF">HFQ381_LOCUS11054</name>
    <name evidence="3" type="ORF">LUA448_LOCUS12210</name>
    <name evidence="2" type="ORF">TIS948_LOCUS17783</name>
    <name evidence="4" type="ORF">UJA718_LOCUS5171</name>
</gene>
<proteinExistence type="predicted"/>
<evidence type="ECO:0000313" key="4">
    <source>
        <dbReference type="EMBL" id="CAF4178768.1"/>
    </source>
</evidence>
<dbReference type="EMBL" id="CAJOBP010000440">
    <property type="protein sequence ID" value="CAF4178768.1"/>
    <property type="molecule type" value="Genomic_DNA"/>
</dbReference>
<evidence type="ECO:0000313" key="2">
    <source>
        <dbReference type="EMBL" id="CAF3294275.1"/>
    </source>
</evidence>
<dbReference type="Proteomes" id="UP000663873">
    <property type="component" value="Unassembled WGS sequence"/>
</dbReference>
<organism evidence="2 6">
    <name type="scientific">Rotaria socialis</name>
    <dbReference type="NCBI Taxonomy" id="392032"/>
    <lineage>
        <taxon>Eukaryota</taxon>
        <taxon>Metazoa</taxon>
        <taxon>Spiralia</taxon>
        <taxon>Gnathifera</taxon>
        <taxon>Rotifera</taxon>
        <taxon>Eurotatoria</taxon>
        <taxon>Bdelloidea</taxon>
        <taxon>Philodinida</taxon>
        <taxon>Philodinidae</taxon>
        <taxon>Rotaria</taxon>
    </lineage>
</organism>
<dbReference type="EMBL" id="CAJOBO010000625">
    <property type="protein sequence ID" value="CAF4261030.1"/>
    <property type="molecule type" value="Genomic_DNA"/>
</dbReference>
<evidence type="ECO:0000256" key="1">
    <source>
        <dbReference type="SAM" id="Phobius"/>
    </source>
</evidence>
<reference evidence="2" key="1">
    <citation type="submission" date="2021-02" db="EMBL/GenBank/DDBJ databases">
        <authorList>
            <person name="Nowell W R."/>
        </authorList>
    </citation>
    <scope>NUCLEOTIDE SEQUENCE</scope>
</reference>
<sequence>MEPTRSNYTALSYGVPFGSFAVLFILISIINKRSNWFILGLILGIDKATDDPPKPPHCVYCGSTLTSSAKEDQSKNSSDVDSKHLGYCVTCKKVFSAPVKSNPNIGILPESGNCTQCKSKFNLIVREEKVEPDKQPLEKYLYIDFENGDDVVPQLKCFIRVLSDLLTAAILAVFVSIIFSELILSNQTVKNGRKCPTFDADCFTTQGNYDVLPYSCIDGNYVNISNYNDYVWCVAWVYQDKTAQDVLDTLGTCGGLLGIISCIVPLVYYLSYNKKHNWLTCFCIVIPLSGFSGLAWMLWYTWDDRPSQLAVTAFAVAVSMMTIGWLWAVWRACFLKGADDGCSCYAFLDRNRCYCLKWLLKKLCYGLKWLLKKLCYGLKWLLKKLCWCKLCYCCCHIVCGKYTYYPWACLRDFWKYFCCCCCKSYEEYKNCPTSFSIAYMEQLSSNNRVAPASPKPSTKEPYMI</sequence>
<evidence type="ECO:0000313" key="3">
    <source>
        <dbReference type="EMBL" id="CAF3341785.1"/>
    </source>
</evidence>
<name>A0A817SIR2_9BILA</name>
<dbReference type="OrthoDB" id="10317806at2759"/>
<dbReference type="Proteomes" id="UP000663825">
    <property type="component" value="Unassembled WGS sequence"/>
</dbReference>
<feature type="transmembrane region" description="Helical" evidence="1">
    <location>
        <begin position="249"/>
        <end position="271"/>
    </location>
</feature>
<keyword evidence="1" id="KW-0472">Membrane</keyword>
<feature type="transmembrane region" description="Helical" evidence="1">
    <location>
        <begin position="165"/>
        <end position="184"/>
    </location>
</feature>
<keyword evidence="1" id="KW-0812">Transmembrane</keyword>
<feature type="transmembrane region" description="Helical" evidence="1">
    <location>
        <begin position="12"/>
        <end position="30"/>
    </location>
</feature>
<evidence type="ECO:0000313" key="7">
    <source>
        <dbReference type="Proteomes" id="UP000663873"/>
    </source>
</evidence>
<comment type="caution">
    <text evidence="2">The sequence shown here is derived from an EMBL/GenBank/DDBJ whole genome shotgun (WGS) entry which is preliminary data.</text>
</comment>
<dbReference type="EMBL" id="CAJNYD010001511">
    <property type="protein sequence ID" value="CAF3341785.1"/>
    <property type="molecule type" value="Genomic_DNA"/>
</dbReference>
<evidence type="ECO:0000313" key="6">
    <source>
        <dbReference type="Proteomes" id="UP000663825"/>
    </source>
</evidence>
<keyword evidence="1" id="KW-1133">Transmembrane helix</keyword>
<feature type="transmembrane region" description="Helical" evidence="1">
    <location>
        <begin position="308"/>
        <end position="330"/>
    </location>
</feature>
<dbReference type="Proteomes" id="UP000663833">
    <property type="component" value="Unassembled WGS sequence"/>
</dbReference>
<feature type="transmembrane region" description="Helical" evidence="1">
    <location>
        <begin position="278"/>
        <end position="302"/>
    </location>
</feature>
<keyword evidence="7" id="KW-1185">Reference proteome</keyword>
<protein>
    <submittedName>
        <fullName evidence="2">Uncharacterized protein</fullName>
    </submittedName>
</protein>